<dbReference type="GO" id="GO:0016042">
    <property type="term" value="P:lipid catabolic process"/>
    <property type="evidence" value="ECO:0007669"/>
    <property type="project" value="UniProtKB-UniRule"/>
</dbReference>
<reference evidence="7 8" key="1">
    <citation type="submission" date="2019-03" db="EMBL/GenBank/DDBJ databases">
        <title>Metabolic potential of uncultured bacteria and archaea associated with petroleum seepage in deep-sea sediments.</title>
        <authorList>
            <person name="Dong X."/>
            <person name="Hubert C."/>
        </authorList>
    </citation>
    <scope>NUCLEOTIDE SEQUENCE [LARGE SCALE GENOMIC DNA]</scope>
    <source>
        <strain evidence="7">E44_bin18</strain>
    </source>
</reference>
<dbReference type="InterPro" id="IPR016035">
    <property type="entry name" value="Acyl_Trfase/lysoPLipase"/>
</dbReference>
<evidence type="ECO:0000256" key="1">
    <source>
        <dbReference type="ARBA" id="ARBA00022801"/>
    </source>
</evidence>
<feature type="short sequence motif" description="GXSXG" evidence="4">
    <location>
        <begin position="143"/>
        <end position="147"/>
    </location>
</feature>
<dbReference type="InterPro" id="IPR050301">
    <property type="entry name" value="NTE"/>
</dbReference>
<evidence type="ECO:0000256" key="2">
    <source>
        <dbReference type="ARBA" id="ARBA00022963"/>
    </source>
</evidence>
<evidence type="ECO:0000259" key="6">
    <source>
        <dbReference type="PROSITE" id="PS51635"/>
    </source>
</evidence>
<evidence type="ECO:0000313" key="8">
    <source>
        <dbReference type="Proteomes" id="UP000315525"/>
    </source>
</evidence>
<gene>
    <name evidence="7" type="ORF">E3J62_12575</name>
</gene>
<protein>
    <recommendedName>
        <fullName evidence="6">PNPLA domain-containing protein</fullName>
    </recommendedName>
</protein>
<dbReference type="SUPFAM" id="SSF52151">
    <property type="entry name" value="FabD/lysophospholipase-like"/>
    <property type="match status" value="1"/>
</dbReference>
<accession>A0A523UMF8</accession>
<dbReference type="InterPro" id="IPR002641">
    <property type="entry name" value="PNPLA_dom"/>
</dbReference>
<dbReference type="GO" id="GO:0016787">
    <property type="term" value="F:hydrolase activity"/>
    <property type="evidence" value="ECO:0007669"/>
    <property type="project" value="UniProtKB-UniRule"/>
</dbReference>
<proteinExistence type="predicted"/>
<feature type="active site" description="Proton acceptor" evidence="4">
    <location>
        <position position="305"/>
    </location>
</feature>
<keyword evidence="5" id="KW-0732">Signal</keyword>
<comment type="caution">
    <text evidence="4">Lacks conserved residue(s) required for the propagation of feature annotation.</text>
</comment>
<dbReference type="AlphaFoldDB" id="A0A523UMF8"/>
<dbReference type="Proteomes" id="UP000315525">
    <property type="component" value="Unassembled WGS sequence"/>
</dbReference>
<organism evidence="7 8">
    <name type="scientific">candidate division TA06 bacterium</name>
    <dbReference type="NCBI Taxonomy" id="2250710"/>
    <lineage>
        <taxon>Bacteria</taxon>
        <taxon>Bacteria division TA06</taxon>
    </lineage>
</organism>
<dbReference type="Pfam" id="PF01734">
    <property type="entry name" value="Patatin"/>
    <property type="match status" value="1"/>
</dbReference>
<dbReference type="PANTHER" id="PTHR14226:SF29">
    <property type="entry name" value="NEUROPATHY TARGET ESTERASE SWS"/>
    <property type="match status" value="1"/>
</dbReference>
<evidence type="ECO:0000256" key="5">
    <source>
        <dbReference type="SAM" id="SignalP"/>
    </source>
</evidence>
<sequence>MPTRVGQISLLITPHFHQKHDKERSMKIAWVLASIAVLCLAASSGAMAGTNPAGSDNYPIWLRLRFDKDSSDPGYLWERRVLPEDTSWAERSYDRVNWDLVPDLPRNVKVGLALGGGVVRGIGHIGVLRVLEQNNVPIHGIAGTSMGAIIGGLYASGISVDDLESIVKDSVDWKNIFTDRPPKEDLPLWERLLEKPREPGLDLSITWKRWGFLLYPSAIEPDFGAGLRTAQKFTDEIAKRTLEADYRAGFKFDSLPIPFGTMLTNMNTANSELMREGTICTALRGSASFPMAFEPMRIAGNVYIDGGVLNNLPVDAFIRFDGTRAPDNMMNVAENETTDYYVIAVYPSKRRGTRHAVKQKPELSGPLGIAVMNAAFPLAREKHVWNSWDAAHSRIDLDVEGGFDFHPKKLNELIHAGSAATDSLIESIKLGVASMEDHMRSSQNLLNLPPPNERILRLSEAPKLTGPGETEERKIRDAIRFEKGSWIEKTDVCEALKRIHSLGRFEEVGAEMRNAGEEWSLTFRLVEKESSQDSVKPVLKMGFASTAYDSIAKRATEEAIRRRINKEKRALNFEEVKDTVERCLVRQGFVSPRVDSVQFLPSDKSHNTGLLHIHGEKGTFLRNIRISCDGAGTKMAVANQFRRPFSPNKILKKAGDVRKEFQLKTISVEGHEGDCLNIAVQKKSNATLELPSLALETHEGLNFFGEIRIRRWIFDWSPYANYTQNFPLKMSRQLPRGQGFNIGLQRYRSIMRTPYSFSSFIPQLSAHYKGLDFPSALDETAYEQRTDEFSSSFTFPLYRGRVAAIPGLEATWINMGEEKKWYFNGVLALRHDDLDRTIFPNSGLKADIEAKGGKDNESWWGKARAKAMWAPLRFQMWSKPTTVAIQLFGSWYDENAPHHERYSLGGFSPRGAYQLRLLDSEDLPGYGRNEFIERLMWKAGTSARVALFEISPVGLRLSAHVEASAFFADIVPDPSFDFESLSSDKARFCGALGLYLDTTLLNIGLAFLGNSEHIDRDAFFRKNFHLSVVYYGLAF</sequence>
<name>A0A523UMF8_UNCT6</name>
<dbReference type="EMBL" id="SOJN01000149">
    <property type="protein sequence ID" value="TET43688.1"/>
    <property type="molecule type" value="Genomic_DNA"/>
</dbReference>
<evidence type="ECO:0000256" key="4">
    <source>
        <dbReference type="PROSITE-ProRule" id="PRU01161"/>
    </source>
</evidence>
<evidence type="ECO:0000256" key="3">
    <source>
        <dbReference type="ARBA" id="ARBA00023098"/>
    </source>
</evidence>
<feature type="domain" description="PNPLA" evidence="6">
    <location>
        <begin position="112"/>
        <end position="318"/>
    </location>
</feature>
<dbReference type="PROSITE" id="PS51635">
    <property type="entry name" value="PNPLA"/>
    <property type="match status" value="1"/>
</dbReference>
<keyword evidence="2 4" id="KW-0442">Lipid degradation</keyword>
<comment type="caution">
    <text evidence="7">The sequence shown here is derived from an EMBL/GenBank/DDBJ whole genome shotgun (WGS) entry which is preliminary data.</text>
</comment>
<feature type="signal peptide" evidence="5">
    <location>
        <begin position="1"/>
        <end position="48"/>
    </location>
</feature>
<feature type="chain" id="PRO_5022087917" description="PNPLA domain-containing protein" evidence="5">
    <location>
        <begin position="49"/>
        <end position="1035"/>
    </location>
</feature>
<keyword evidence="1 4" id="KW-0378">Hydrolase</keyword>
<dbReference type="Gene3D" id="3.40.1090.10">
    <property type="entry name" value="Cytosolic phospholipase A2 catalytic domain"/>
    <property type="match status" value="2"/>
</dbReference>
<feature type="active site" description="Nucleophile" evidence="4">
    <location>
        <position position="145"/>
    </location>
</feature>
<evidence type="ECO:0000313" key="7">
    <source>
        <dbReference type="EMBL" id="TET43688.1"/>
    </source>
</evidence>
<feature type="short sequence motif" description="DGA/G" evidence="4">
    <location>
        <begin position="305"/>
        <end position="307"/>
    </location>
</feature>
<dbReference type="PANTHER" id="PTHR14226">
    <property type="entry name" value="NEUROPATHY TARGET ESTERASE/SWISS CHEESE D.MELANOGASTER"/>
    <property type="match status" value="1"/>
</dbReference>
<dbReference type="Gene3D" id="2.40.160.50">
    <property type="entry name" value="membrane protein fhac: a member of the omp85/tpsb transporter family"/>
    <property type="match status" value="1"/>
</dbReference>
<dbReference type="Gene3D" id="3.10.20.310">
    <property type="entry name" value="membrane protein fhac"/>
    <property type="match status" value="1"/>
</dbReference>
<keyword evidence="3 4" id="KW-0443">Lipid metabolism</keyword>